<dbReference type="PANTHER" id="PTHR46910:SF37">
    <property type="entry name" value="ZN(II)2CYS6 TRANSCRIPTION FACTOR (EUROFUNG)"/>
    <property type="match status" value="1"/>
</dbReference>
<dbReference type="PANTHER" id="PTHR46910">
    <property type="entry name" value="TRANSCRIPTION FACTOR PDR1"/>
    <property type="match status" value="1"/>
</dbReference>
<evidence type="ECO:0000313" key="7">
    <source>
        <dbReference type="EMBL" id="KAF1999784.1"/>
    </source>
</evidence>
<dbReference type="GO" id="GO:0003700">
    <property type="term" value="F:DNA-binding transcription factor activity"/>
    <property type="evidence" value="ECO:0007669"/>
    <property type="project" value="InterPro"/>
</dbReference>
<evidence type="ECO:0000256" key="5">
    <source>
        <dbReference type="ARBA" id="ARBA00023242"/>
    </source>
</evidence>
<dbReference type="GO" id="GO:0005634">
    <property type="term" value="C:nucleus"/>
    <property type="evidence" value="ECO:0007669"/>
    <property type="project" value="UniProtKB-SubCell"/>
</dbReference>
<evidence type="ECO:0000256" key="3">
    <source>
        <dbReference type="ARBA" id="ARBA00023125"/>
    </source>
</evidence>
<dbReference type="AlphaFoldDB" id="A0A6A5WFT2"/>
<evidence type="ECO:0000313" key="8">
    <source>
        <dbReference type="Proteomes" id="UP000799779"/>
    </source>
</evidence>
<dbReference type="Proteomes" id="UP000799779">
    <property type="component" value="Unassembled WGS sequence"/>
</dbReference>
<keyword evidence="3" id="KW-0238">DNA-binding</keyword>
<keyword evidence="5" id="KW-0539">Nucleus</keyword>
<keyword evidence="4" id="KW-0804">Transcription</keyword>
<dbReference type="InterPro" id="IPR050987">
    <property type="entry name" value="AtrR-like"/>
</dbReference>
<evidence type="ECO:0000256" key="4">
    <source>
        <dbReference type="ARBA" id="ARBA00023163"/>
    </source>
</evidence>
<evidence type="ECO:0000259" key="6">
    <source>
        <dbReference type="Pfam" id="PF04082"/>
    </source>
</evidence>
<dbReference type="EMBL" id="ML977593">
    <property type="protein sequence ID" value="KAF1999784.1"/>
    <property type="molecule type" value="Genomic_DNA"/>
</dbReference>
<proteinExistence type="predicted"/>
<dbReference type="CDD" id="cd12148">
    <property type="entry name" value="fungal_TF_MHR"/>
    <property type="match status" value="1"/>
</dbReference>
<dbReference type="OrthoDB" id="103819at2759"/>
<feature type="domain" description="Xylanolytic transcriptional activator regulatory" evidence="6">
    <location>
        <begin position="135"/>
        <end position="217"/>
    </location>
</feature>
<evidence type="ECO:0000256" key="2">
    <source>
        <dbReference type="ARBA" id="ARBA00023015"/>
    </source>
</evidence>
<reference evidence="7" key="1">
    <citation type="journal article" date="2020" name="Stud. Mycol.">
        <title>101 Dothideomycetes genomes: a test case for predicting lifestyles and emergence of pathogens.</title>
        <authorList>
            <person name="Haridas S."/>
            <person name="Albert R."/>
            <person name="Binder M."/>
            <person name="Bloem J."/>
            <person name="Labutti K."/>
            <person name="Salamov A."/>
            <person name="Andreopoulos B."/>
            <person name="Baker S."/>
            <person name="Barry K."/>
            <person name="Bills G."/>
            <person name="Bluhm B."/>
            <person name="Cannon C."/>
            <person name="Castanera R."/>
            <person name="Culley D."/>
            <person name="Daum C."/>
            <person name="Ezra D."/>
            <person name="Gonzalez J."/>
            <person name="Henrissat B."/>
            <person name="Kuo A."/>
            <person name="Liang C."/>
            <person name="Lipzen A."/>
            <person name="Lutzoni F."/>
            <person name="Magnuson J."/>
            <person name="Mondo S."/>
            <person name="Nolan M."/>
            <person name="Ohm R."/>
            <person name="Pangilinan J."/>
            <person name="Park H.-J."/>
            <person name="Ramirez L."/>
            <person name="Alfaro M."/>
            <person name="Sun H."/>
            <person name="Tritt A."/>
            <person name="Yoshinaga Y."/>
            <person name="Zwiers L.-H."/>
            <person name="Turgeon B."/>
            <person name="Goodwin S."/>
            <person name="Spatafora J."/>
            <person name="Crous P."/>
            <person name="Grigoriev I."/>
        </authorList>
    </citation>
    <scope>NUCLEOTIDE SEQUENCE</scope>
    <source>
        <strain evidence="7">CBS 123094</strain>
    </source>
</reference>
<organism evidence="7 8">
    <name type="scientific">Amniculicola lignicola CBS 123094</name>
    <dbReference type="NCBI Taxonomy" id="1392246"/>
    <lineage>
        <taxon>Eukaryota</taxon>
        <taxon>Fungi</taxon>
        <taxon>Dikarya</taxon>
        <taxon>Ascomycota</taxon>
        <taxon>Pezizomycotina</taxon>
        <taxon>Dothideomycetes</taxon>
        <taxon>Pleosporomycetidae</taxon>
        <taxon>Pleosporales</taxon>
        <taxon>Amniculicolaceae</taxon>
        <taxon>Amniculicola</taxon>
    </lineage>
</organism>
<name>A0A6A5WFT2_9PLEO</name>
<dbReference type="GO" id="GO:0006351">
    <property type="term" value="P:DNA-templated transcription"/>
    <property type="evidence" value="ECO:0007669"/>
    <property type="project" value="InterPro"/>
</dbReference>
<dbReference type="InterPro" id="IPR007219">
    <property type="entry name" value="XnlR_reg_dom"/>
</dbReference>
<protein>
    <recommendedName>
        <fullName evidence="6">Xylanolytic transcriptional activator regulatory domain-containing protein</fullName>
    </recommendedName>
</protein>
<keyword evidence="8" id="KW-1185">Reference proteome</keyword>
<dbReference type="GO" id="GO:0008270">
    <property type="term" value="F:zinc ion binding"/>
    <property type="evidence" value="ECO:0007669"/>
    <property type="project" value="InterPro"/>
</dbReference>
<accession>A0A6A5WFT2</accession>
<dbReference type="GO" id="GO:0003677">
    <property type="term" value="F:DNA binding"/>
    <property type="evidence" value="ECO:0007669"/>
    <property type="project" value="UniProtKB-KW"/>
</dbReference>
<evidence type="ECO:0000256" key="1">
    <source>
        <dbReference type="ARBA" id="ARBA00004123"/>
    </source>
</evidence>
<keyword evidence="2" id="KW-0805">Transcription regulation</keyword>
<comment type="subcellular location">
    <subcellularLocation>
        <location evidence="1">Nucleus</location>
    </subcellularLocation>
</comment>
<dbReference type="Pfam" id="PF04082">
    <property type="entry name" value="Fungal_trans"/>
    <property type="match status" value="1"/>
</dbReference>
<sequence>MSLVDCLSKATQPAVVRPSRVADAMDGIVYPPIELLYWIIRELKGNGMGPHVLDYFKHVSPSSLKRMGLALINRDGDSEVLLLCSICVNSAAFKFINTILSVDDAEGLEANLRDCAGRYLESVKLAMMRIQLLGSPSLLFLQSLLCCAFIAQGTGDSTSCWTFITTACRTCDDLDLESKLNNRHAETEENFELYYCVLWCHILDKNYTMMLGRSRSLLGHDTLGALISPPLNRCMSSLLSTYLHLVPVQALFIAELHPGKILNNISMLSRVESVAEDLQNRLQHIHSCITQLHSHSNSWDGLFKQSELSAIEFSYHSLRTSILRSRQICSPRKPTILYHPLTPFFVLFCHVVATSDDEDYRTLKMVEAELEGLNQLSPPIAKLQRLFHTFIGLCEGVVASQPIGQEHYGGTLLKEIGSRDSTTINQGQVDHGGDLLMDKEGGAFDSLWGLFDVQPTLDWLEADFPFFSHNE</sequence>
<gene>
    <name evidence="7" type="ORF">P154DRAFT_576703</name>
</gene>